<sequence length="150" mass="16189">MAMAMGMARVFGCRVSAAGRVSVARSVIGNVNTTSANVPVGMSDSMFTMSRRWATKKAGGSTKNGRDSESKRLGLKKFGGEKVLAGNIIIRQRGTKYHPGRGVGIGKDHTIFATRDGFVRFWYNVPKKRQEVSVKDTPLPNPVRVATSSA</sequence>
<evidence type="ECO:0000256" key="1">
    <source>
        <dbReference type="ARBA" id="ARBA00010797"/>
    </source>
</evidence>
<dbReference type="PANTHER" id="PTHR15893">
    <property type="entry name" value="RIBOSOMAL PROTEIN L27"/>
    <property type="match status" value="1"/>
</dbReference>
<comment type="similarity">
    <text evidence="1">Belongs to the bacterial ribosomal protein bL27 family.</text>
</comment>
<dbReference type="PRINTS" id="PR00063">
    <property type="entry name" value="RIBOSOMALL27"/>
</dbReference>
<dbReference type="FunFam" id="2.40.50.100:FF:000061">
    <property type="entry name" value="50S ribosomal protein L27"/>
    <property type="match status" value="1"/>
</dbReference>
<dbReference type="GO" id="GO:0006412">
    <property type="term" value="P:translation"/>
    <property type="evidence" value="ECO:0007669"/>
    <property type="project" value="InterPro"/>
</dbReference>
<evidence type="ECO:0008006" key="6">
    <source>
        <dbReference type="Google" id="ProtNLM"/>
    </source>
</evidence>
<dbReference type="HAMAP" id="MF_00539">
    <property type="entry name" value="Ribosomal_bL27"/>
    <property type="match status" value="1"/>
</dbReference>
<dbReference type="NCBIfam" id="TIGR00062">
    <property type="entry name" value="L27"/>
    <property type="match status" value="1"/>
</dbReference>
<proteinExistence type="inferred from homology"/>
<reference evidence="4" key="1">
    <citation type="submission" date="2021-12" db="EMBL/GenBank/DDBJ databases">
        <title>Prjna785345.</title>
        <authorList>
            <person name="Rujirawat T."/>
            <person name="Krajaejun T."/>
        </authorList>
    </citation>
    <scope>NUCLEOTIDE SEQUENCE</scope>
    <source>
        <strain evidence="4">Pi057C3</strain>
    </source>
</reference>
<dbReference type="PANTHER" id="PTHR15893:SF0">
    <property type="entry name" value="LARGE RIBOSOMAL SUBUNIT PROTEIN BL27M"/>
    <property type="match status" value="1"/>
</dbReference>
<evidence type="ECO:0000256" key="2">
    <source>
        <dbReference type="ARBA" id="ARBA00022980"/>
    </source>
</evidence>
<accession>A0AAD5M5J9</accession>
<dbReference type="InterPro" id="IPR001684">
    <property type="entry name" value="Ribosomal_bL27"/>
</dbReference>
<dbReference type="Pfam" id="PF01016">
    <property type="entry name" value="Ribosomal_L27"/>
    <property type="match status" value="1"/>
</dbReference>
<keyword evidence="5" id="KW-1185">Reference proteome</keyword>
<protein>
    <recommendedName>
        <fullName evidence="6">50S ribosomal protein L27</fullName>
    </recommendedName>
</protein>
<dbReference type="Proteomes" id="UP001209570">
    <property type="component" value="Unassembled WGS sequence"/>
</dbReference>
<name>A0AAD5M5J9_PYTIN</name>
<dbReference type="PROSITE" id="PS00831">
    <property type="entry name" value="RIBOSOMAL_L27"/>
    <property type="match status" value="1"/>
</dbReference>
<dbReference type="SUPFAM" id="SSF110324">
    <property type="entry name" value="Ribosomal L27 protein-like"/>
    <property type="match status" value="1"/>
</dbReference>
<dbReference type="GO" id="GO:0003735">
    <property type="term" value="F:structural constituent of ribosome"/>
    <property type="evidence" value="ECO:0007669"/>
    <property type="project" value="InterPro"/>
</dbReference>
<dbReference type="GO" id="GO:0005762">
    <property type="term" value="C:mitochondrial large ribosomal subunit"/>
    <property type="evidence" value="ECO:0007669"/>
    <property type="project" value="TreeGrafter"/>
</dbReference>
<organism evidence="4 5">
    <name type="scientific">Pythium insidiosum</name>
    <name type="common">Pythiosis disease agent</name>
    <dbReference type="NCBI Taxonomy" id="114742"/>
    <lineage>
        <taxon>Eukaryota</taxon>
        <taxon>Sar</taxon>
        <taxon>Stramenopiles</taxon>
        <taxon>Oomycota</taxon>
        <taxon>Peronosporomycetes</taxon>
        <taxon>Pythiales</taxon>
        <taxon>Pythiaceae</taxon>
        <taxon>Pythium</taxon>
    </lineage>
</organism>
<dbReference type="Gene3D" id="2.40.50.100">
    <property type="match status" value="1"/>
</dbReference>
<evidence type="ECO:0000256" key="3">
    <source>
        <dbReference type="ARBA" id="ARBA00023274"/>
    </source>
</evidence>
<evidence type="ECO:0000313" key="4">
    <source>
        <dbReference type="EMBL" id="KAJ0405177.1"/>
    </source>
</evidence>
<comment type="caution">
    <text evidence="4">The sequence shown here is derived from an EMBL/GenBank/DDBJ whole genome shotgun (WGS) entry which is preliminary data.</text>
</comment>
<evidence type="ECO:0000313" key="5">
    <source>
        <dbReference type="Proteomes" id="UP001209570"/>
    </source>
</evidence>
<dbReference type="AlphaFoldDB" id="A0AAD5M5J9"/>
<keyword evidence="2" id="KW-0689">Ribosomal protein</keyword>
<gene>
    <name evidence="4" type="ORF">P43SY_001382</name>
</gene>
<keyword evidence="3" id="KW-0687">Ribonucleoprotein</keyword>
<dbReference type="EMBL" id="JAKCXM010000049">
    <property type="protein sequence ID" value="KAJ0405177.1"/>
    <property type="molecule type" value="Genomic_DNA"/>
</dbReference>
<dbReference type="InterPro" id="IPR018261">
    <property type="entry name" value="Ribosomal_bL27_CS"/>
</dbReference>